<evidence type="ECO:0000256" key="1">
    <source>
        <dbReference type="SAM" id="SignalP"/>
    </source>
</evidence>
<sequence length="260" mass="27572">MSTAILLSAVIIASATAHSISGPVTTWDVIAPTMNGWTQYNKFDVITDDSFSATKGWVPMNTTGSSESGNLYTPFYNFNGDATKAGWRLDGDESSEVMYVWKDAYSSPNASFTAGNNTGYASLLTMTGLTYLDAPAVASRAIESNGTLVDLPFTTHVVHIGKESTDNGSKKCAKAWNFTATVTTADGTTSFFSAIDNLDVPVPADTASIITLGNHHDPGFSAVVSFSAETPFLSSRGSSSLIGNVTLEQTFFISFCPEDD</sequence>
<gene>
    <name evidence="2" type="ORF">B0H17DRAFT_1335490</name>
</gene>
<name>A0AAD7CZL4_MYCRO</name>
<feature type="chain" id="PRO_5041967666" evidence="1">
    <location>
        <begin position="18"/>
        <end position="260"/>
    </location>
</feature>
<dbReference type="Proteomes" id="UP001221757">
    <property type="component" value="Unassembled WGS sequence"/>
</dbReference>
<evidence type="ECO:0000313" key="2">
    <source>
        <dbReference type="EMBL" id="KAJ7671121.1"/>
    </source>
</evidence>
<protein>
    <submittedName>
        <fullName evidence="2">Uncharacterized protein</fullName>
    </submittedName>
</protein>
<keyword evidence="3" id="KW-1185">Reference proteome</keyword>
<evidence type="ECO:0000313" key="3">
    <source>
        <dbReference type="Proteomes" id="UP001221757"/>
    </source>
</evidence>
<feature type="signal peptide" evidence="1">
    <location>
        <begin position="1"/>
        <end position="17"/>
    </location>
</feature>
<dbReference type="EMBL" id="JARKIE010000175">
    <property type="protein sequence ID" value="KAJ7671121.1"/>
    <property type="molecule type" value="Genomic_DNA"/>
</dbReference>
<proteinExistence type="predicted"/>
<organism evidence="2 3">
    <name type="scientific">Mycena rosella</name>
    <name type="common">Pink bonnet</name>
    <name type="synonym">Agaricus rosellus</name>
    <dbReference type="NCBI Taxonomy" id="1033263"/>
    <lineage>
        <taxon>Eukaryota</taxon>
        <taxon>Fungi</taxon>
        <taxon>Dikarya</taxon>
        <taxon>Basidiomycota</taxon>
        <taxon>Agaricomycotina</taxon>
        <taxon>Agaricomycetes</taxon>
        <taxon>Agaricomycetidae</taxon>
        <taxon>Agaricales</taxon>
        <taxon>Marasmiineae</taxon>
        <taxon>Mycenaceae</taxon>
        <taxon>Mycena</taxon>
    </lineage>
</organism>
<comment type="caution">
    <text evidence="2">The sequence shown here is derived from an EMBL/GenBank/DDBJ whole genome shotgun (WGS) entry which is preliminary data.</text>
</comment>
<dbReference type="AlphaFoldDB" id="A0AAD7CZL4"/>
<reference evidence="2" key="1">
    <citation type="submission" date="2023-03" db="EMBL/GenBank/DDBJ databases">
        <title>Massive genome expansion in bonnet fungi (Mycena s.s.) driven by repeated elements and novel gene families across ecological guilds.</title>
        <authorList>
            <consortium name="Lawrence Berkeley National Laboratory"/>
            <person name="Harder C.B."/>
            <person name="Miyauchi S."/>
            <person name="Viragh M."/>
            <person name="Kuo A."/>
            <person name="Thoen E."/>
            <person name="Andreopoulos B."/>
            <person name="Lu D."/>
            <person name="Skrede I."/>
            <person name="Drula E."/>
            <person name="Henrissat B."/>
            <person name="Morin E."/>
            <person name="Kohler A."/>
            <person name="Barry K."/>
            <person name="LaButti K."/>
            <person name="Morin E."/>
            <person name="Salamov A."/>
            <person name="Lipzen A."/>
            <person name="Mereny Z."/>
            <person name="Hegedus B."/>
            <person name="Baldrian P."/>
            <person name="Stursova M."/>
            <person name="Weitz H."/>
            <person name="Taylor A."/>
            <person name="Grigoriev I.V."/>
            <person name="Nagy L.G."/>
            <person name="Martin F."/>
            <person name="Kauserud H."/>
        </authorList>
    </citation>
    <scope>NUCLEOTIDE SEQUENCE</scope>
    <source>
        <strain evidence="2">CBHHK067</strain>
    </source>
</reference>
<accession>A0AAD7CZL4</accession>
<keyword evidence="1" id="KW-0732">Signal</keyword>